<keyword evidence="2" id="KW-1185">Reference proteome</keyword>
<name>A0ABS8V445_DATST</name>
<accession>A0ABS8V445</accession>
<gene>
    <name evidence="1" type="ORF">HAX54_028408</name>
</gene>
<reference evidence="1 2" key="1">
    <citation type="journal article" date="2021" name="BMC Genomics">
        <title>Datura genome reveals duplications of psychoactive alkaloid biosynthetic genes and high mutation rate following tissue culture.</title>
        <authorList>
            <person name="Rajewski A."/>
            <person name="Carter-House D."/>
            <person name="Stajich J."/>
            <person name="Litt A."/>
        </authorList>
    </citation>
    <scope>NUCLEOTIDE SEQUENCE [LARGE SCALE GENOMIC DNA]</scope>
    <source>
        <strain evidence="1">AR-01</strain>
    </source>
</reference>
<organism evidence="1 2">
    <name type="scientific">Datura stramonium</name>
    <name type="common">Jimsonweed</name>
    <name type="synonym">Common thornapple</name>
    <dbReference type="NCBI Taxonomy" id="4076"/>
    <lineage>
        <taxon>Eukaryota</taxon>
        <taxon>Viridiplantae</taxon>
        <taxon>Streptophyta</taxon>
        <taxon>Embryophyta</taxon>
        <taxon>Tracheophyta</taxon>
        <taxon>Spermatophyta</taxon>
        <taxon>Magnoliopsida</taxon>
        <taxon>eudicotyledons</taxon>
        <taxon>Gunneridae</taxon>
        <taxon>Pentapetalae</taxon>
        <taxon>asterids</taxon>
        <taxon>lamiids</taxon>
        <taxon>Solanales</taxon>
        <taxon>Solanaceae</taxon>
        <taxon>Solanoideae</taxon>
        <taxon>Datureae</taxon>
        <taxon>Datura</taxon>
    </lineage>
</organism>
<dbReference type="EMBL" id="JACEIK010003490">
    <property type="protein sequence ID" value="MCD9641923.1"/>
    <property type="molecule type" value="Genomic_DNA"/>
</dbReference>
<dbReference type="Proteomes" id="UP000823775">
    <property type="component" value="Unassembled WGS sequence"/>
</dbReference>
<evidence type="ECO:0000313" key="2">
    <source>
        <dbReference type="Proteomes" id="UP000823775"/>
    </source>
</evidence>
<evidence type="ECO:0000313" key="1">
    <source>
        <dbReference type="EMBL" id="MCD9641923.1"/>
    </source>
</evidence>
<protein>
    <submittedName>
        <fullName evidence="1">Uncharacterized protein</fullName>
    </submittedName>
</protein>
<comment type="caution">
    <text evidence="1">The sequence shown here is derived from an EMBL/GenBank/DDBJ whole genome shotgun (WGS) entry which is preliminary data.</text>
</comment>
<proteinExistence type="predicted"/>
<sequence length="155" mass="17478">MLTKIVLFAKFAHRKNLARVCIKPMQLERTSLLDGGGVFNMDLILLVSYGRGFPISLKVLAGVMFTKASLFSYYVEYAMQIGAKRDFKKWSAQTLKRRFGTPYLLAYGGISGRRGMEDILMEERAQSGNSNPTSLLWSLAGAKRIHLRMLNPCYS</sequence>